<dbReference type="SUPFAM" id="SSF51120">
    <property type="entry name" value="beta-Roll"/>
    <property type="match status" value="2"/>
</dbReference>
<dbReference type="EMBL" id="WFLM01000002">
    <property type="protein sequence ID" value="KAB8039460.1"/>
    <property type="molecule type" value="Genomic_DNA"/>
</dbReference>
<organism evidence="1 2">
    <name type="scientific">Silvanigrella paludirubra</name>
    <dbReference type="NCBI Taxonomy" id="2499159"/>
    <lineage>
        <taxon>Bacteria</taxon>
        <taxon>Pseudomonadati</taxon>
        <taxon>Bdellovibrionota</taxon>
        <taxon>Oligoflexia</taxon>
        <taxon>Silvanigrellales</taxon>
        <taxon>Silvanigrellaceae</taxon>
        <taxon>Silvanigrella</taxon>
    </lineage>
</organism>
<keyword evidence="2" id="KW-1185">Reference proteome</keyword>
<accession>A0A6N6VT13</accession>
<proteinExistence type="predicted"/>
<protein>
    <recommendedName>
        <fullName evidence="3">Haemolysin-type calcium binding-related domain-containing protein</fullName>
    </recommendedName>
</protein>
<sequence length="1309" mass="149710">MKFNKHAFRHDVTKFPMIIIIATSFYGCKKDEENKNIEDYQNISSYFSSCTQDSPEYNEIKKNLSENDQNQFFKKLKYINSVAFNELHLQHKSVSEMIDFLNNIENTNGKNEFIKKKIDYFKEDLKSISKEIIKLKNSNNLIKFKLTNKNFKPIYDTVDINKRTINLLDTNTNEVTIHNLSDSELDYVSNYKKIINNHYKTEFNTTSFSSIQKYTFKGIEKFASVANKYNVIMNIITTPNAINGIYDSFKNGQIKDGILYTSHFIANNADLSLDLYKSVKGAAYWNGHQNAFKGITKLQVAINFASAGIEIYQAVELFNAAKIETDPFKKQDYLVNASLTTASAVTSVGTALLLPLSAKAGPIGAAIGFTIMFSQGTYNAVRTADELRRLGFKESDVINYSIGKFFGQYDEHNDPQFIAKNEAFRIENNYLSKVLEDNNNAFLTELNNQEKTELFFYKKIIHPKIHYYIPFTNEVQKMNSAIGGKHRQSVTTTTLGKEIEGERHICLTNNSYYFADNKNLVNNEIQQIKNKHNQSIQTYYSILEKKQTGIPVNVPENVNRIYSKITYKNKTYPCPSIANDSPMIEKITKIDHNNIIESKKANLYLLGFADQGKHGNMISSIIAEQNSINLFTIHPSTFMLHIIGGVKEDIFEFYDIIQSQQIDKGYIDGSNGIDTVSFVGIKDKNLIISLDQNLNIATNFPTLKNIENVNGSFNNDIIHGNNENNSLFGNEGDDTLFGYDGNDVLYPGKGKDKLIGGSKNDTYIILKKDLIIDEKTNLIDSSKIIDNYDESFKKNSQDNYDAIMTDLENIVTRKNGEDLLIGFYENSLFNPAIKVKDYFKNEKYQHLYISDLKGNILSSKNGNLFEVFENDKFISPEVNIDTLKMKSEHSTIDMNLLFNDANEKPKILLAFSGLDFGNIDLSGLQNMDFGNIDLSGLQNLDSGKDKVYLKYEENSKPKNNNLKDSIQKEKPKKSAYKFKNIIGTSGNENIIGNKNNNILHGEGGFDNINGNEGDDTISIILDKPFNINIKNDLLKSLFTNNENLFYSKLTGGEGHDNYLINTNNKKDKDEVFFTLIENSSNINKIDNLFFNDFENRISNIYFSSFTDSANNNKHLKIRFVESILNREYIVIIKDWFSSIDKRHLQIQVGDQITIPNTILDQITNYLVNENNSQDNLLDIIRNYFTEKTIDKNYFTINLKNNSNNFLNNSFNIIPSFNQFNSINFESLNNINGQEVLKISRIDNDIILQFNEDNKNSNQIYIFVKNYYLNNNLIKHNTNINVNNNNYINSKSFIEIASDLEDGSVFEIKK</sequence>
<evidence type="ECO:0008006" key="3">
    <source>
        <dbReference type="Google" id="ProtNLM"/>
    </source>
</evidence>
<dbReference type="OrthoDB" id="733404at2"/>
<dbReference type="RefSeq" id="WP_153418685.1">
    <property type="nucleotide sequence ID" value="NZ_WFLM01000002.1"/>
</dbReference>
<comment type="caution">
    <text evidence="1">The sequence shown here is derived from an EMBL/GenBank/DDBJ whole genome shotgun (WGS) entry which is preliminary data.</text>
</comment>
<dbReference type="Proteomes" id="UP000437748">
    <property type="component" value="Unassembled WGS sequence"/>
</dbReference>
<dbReference type="PROSITE" id="PS00330">
    <property type="entry name" value="HEMOLYSIN_CALCIUM"/>
    <property type="match status" value="1"/>
</dbReference>
<dbReference type="PROSITE" id="PS51257">
    <property type="entry name" value="PROKAR_LIPOPROTEIN"/>
    <property type="match status" value="1"/>
</dbReference>
<name>A0A6N6VT13_9BACT</name>
<gene>
    <name evidence="1" type="ORF">GCL60_04185</name>
</gene>
<dbReference type="InterPro" id="IPR018511">
    <property type="entry name" value="Hemolysin-typ_Ca-bd_CS"/>
</dbReference>
<reference evidence="1 2" key="1">
    <citation type="submission" date="2019-10" db="EMBL/GenBank/DDBJ databases">
        <title>New species of Slilvanegrellaceae.</title>
        <authorList>
            <person name="Pitt A."/>
            <person name="Hahn M.W."/>
        </authorList>
    </citation>
    <scope>NUCLEOTIDE SEQUENCE [LARGE SCALE GENOMIC DNA]</scope>
    <source>
        <strain evidence="1 2">SP-Ram-0.45-NSY-1</strain>
    </source>
</reference>
<dbReference type="Pfam" id="PF00353">
    <property type="entry name" value="HemolysinCabind"/>
    <property type="match status" value="2"/>
</dbReference>
<dbReference type="InterPro" id="IPR011049">
    <property type="entry name" value="Serralysin-like_metalloprot_C"/>
</dbReference>
<dbReference type="GO" id="GO:0005509">
    <property type="term" value="F:calcium ion binding"/>
    <property type="evidence" value="ECO:0007669"/>
    <property type="project" value="InterPro"/>
</dbReference>
<dbReference type="Gene3D" id="2.150.10.10">
    <property type="entry name" value="Serralysin-like metalloprotease, C-terminal"/>
    <property type="match status" value="2"/>
</dbReference>
<dbReference type="InterPro" id="IPR001343">
    <property type="entry name" value="Hemolysn_Ca-bd"/>
</dbReference>
<evidence type="ECO:0000313" key="1">
    <source>
        <dbReference type="EMBL" id="KAB8039460.1"/>
    </source>
</evidence>
<evidence type="ECO:0000313" key="2">
    <source>
        <dbReference type="Proteomes" id="UP000437748"/>
    </source>
</evidence>